<sequence length="115" mass="12495">MCPGFPNCSSTTLALRTASTTPSSRSSTATAASTRPSSGTNAGLTSNRVLGFHHVTRRSCPRAYYLGEQIDRMVVLGEGFQSDDFCVETPCSCWIGSMGFLHRSDFGRMRPRSCF</sequence>
<dbReference type="EMBL" id="VIEB01000422">
    <property type="protein sequence ID" value="TQD91357.1"/>
    <property type="molecule type" value="Genomic_DNA"/>
</dbReference>
<evidence type="ECO:0000313" key="2">
    <source>
        <dbReference type="EMBL" id="TQD91357.1"/>
    </source>
</evidence>
<accession>A0A540LXY4</accession>
<organism evidence="2 3">
    <name type="scientific">Malus baccata</name>
    <name type="common">Siberian crab apple</name>
    <name type="synonym">Pyrus baccata</name>
    <dbReference type="NCBI Taxonomy" id="106549"/>
    <lineage>
        <taxon>Eukaryota</taxon>
        <taxon>Viridiplantae</taxon>
        <taxon>Streptophyta</taxon>
        <taxon>Embryophyta</taxon>
        <taxon>Tracheophyta</taxon>
        <taxon>Spermatophyta</taxon>
        <taxon>Magnoliopsida</taxon>
        <taxon>eudicotyledons</taxon>
        <taxon>Gunneridae</taxon>
        <taxon>Pentapetalae</taxon>
        <taxon>rosids</taxon>
        <taxon>fabids</taxon>
        <taxon>Rosales</taxon>
        <taxon>Rosaceae</taxon>
        <taxon>Amygdaloideae</taxon>
        <taxon>Maleae</taxon>
        <taxon>Malus</taxon>
    </lineage>
</organism>
<protein>
    <submittedName>
        <fullName evidence="2">Uncharacterized protein</fullName>
    </submittedName>
</protein>
<proteinExistence type="predicted"/>
<evidence type="ECO:0000313" key="3">
    <source>
        <dbReference type="Proteomes" id="UP000315295"/>
    </source>
</evidence>
<dbReference type="AlphaFoldDB" id="A0A540LXY4"/>
<feature type="compositionally biased region" description="Low complexity" evidence="1">
    <location>
        <begin position="16"/>
        <end position="38"/>
    </location>
</feature>
<feature type="region of interest" description="Disordered" evidence="1">
    <location>
        <begin position="16"/>
        <end position="45"/>
    </location>
</feature>
<gene>
    <name evidence="2" type="ORF">C1H46_023036</name>
</gene>
<evidence type="ECO:0000256" key="1">
    <source>
        <dbReference type="SAM" id="MobiDB-lite"/>
    </source>
</evidence>
<comment type="caution">
    <text evidence="2">The sequence shown here is derived from an EMBL/GenBank/DDBJ whole genome shotgun (WGS) entry which is preliminary data.</text>
</comment>
<dbReference type="Proteomes" id="UP000315295">
    <property type="component" value="Unassembled WGS sequence"/>
</dbReference>
<keyword evidence="3" id="KW-1185">Reference proteome</keyword>
<name>A0A540LXY4_MALBA</name>
<reference evidence="2 3" key="1">
    <citation type="journal article" date="2019" name="G3 (Bethesda)">
        <title>Sequencing of a Wild Apple (Malus baccata) Genome Unravels the Differences Between Cultivated and Wild Apple Species Regarding Disease Resistance and Cold Tolerance.</title>
        <authorList>
            <person name="Chen X."/>
        </authorList>
    </citation>
    <scope>NUCLEOTIDE SEQUENCE [LARGE SCALE GENOMIC DNA]</scope>
    <source>
        <strain evidence="3">cv. Shandingzi</strain>
        <tissue evidence="2">Leaves</tissue>
    </source>
</reference>